<dbReference type="InterPro" id="IPR027961">
    <property type="entry name" value="DUF4442"/>
</dbReference>
<dbReference type="SUPFAM" id="SSF54637">
    <property type="entry name" value="Thioesterase/thiol ester dehydrase-isomerase"/>
    <property type="match status" value="1"/>
</dbReference>
<dbReference type="AlphaFoldDB" id="A0A1W0D0C4"/>
<dbReference type="OrthoDB" id="793353at2"/>
<dbReference type="EMBL" id="MUKV01000003">
    <property type="protein sequence ID" value="OQS43213.1"/>
    <property type="molecule type" value="Genomic_DNA"/>
</dbReference>
<evidence type="ECO:0000313" key="1">
    <source>
        <dbReference type="EMBL" id="OQS43213.1"/>
    </source>
</evidence>
<evidence type="ECO:0000313" key="2">
    <source>
        <dbReference type="Proteomes" id="UP000192721"/>
    </source>
</evidence>
<organism evidence="1 2">
    <name type="scientific">Chromobacterium haemolyticum</name>
    <dbReference type="NCBI Taxonomy" id="394935"/>
    <lineage>
        <taxon>Bacteria</taxon>
        <taxon>Pseudomonadati</taxon>
        <taxon>Pseudomonadota</taxon>
        <taxon>Betaproteobacteria</taxon>
        <taxon>Neisseriales</taxon>
        <taxon>Chromobacteriaceae</taxon>
        <taxon>Chromobacterium</taxon>
    </lineage>
</organism>
<dbReference type="Pfam" id="PF14539">
    <property type="entry name" value="DUF4442"/>
    <property type="match status" value="1"/>
</dbReference>
<dbReference type="InterPro" id="IPR029069">
    <property type="entry name" value="HotDog_dom_sf"/>
</dbReference>
<reference evidence="1 2" key="1">
    <citation type="submission" date="2017-02" db="EMBL/GenBank/DDBJ databases">
        <title>Chromobacterium haemolyticum H5244.</title>
        <authorList>
            <person name="Gulvik C.A."/>
        </authorList>
    </citation>
    <scope>NUCLEOTIDE SEQUENCE [LARGE SCALE GENOMIC DNA]</scope>
    <source>
        <strain evidence="1 2">H5244</strain>
    </source>
</reference>
<dbReference type="CDD" id="cd03443">
    <property type="entry name" value="PaaI_thioesterase"/>
    <property type="match status" value="1"/>
</dbReference>
<sequence length="171" mass="18999">MEYKKNSMSRIADKVGKLPAGMRSTVLSMMFGKIVPFLSTAGLRFEEVGHQRLTVSIRNRKKVQNHIRGVHAAAMALLAETSTGFVVGMNMPDDKLMLLKSMKVNYVRRSQGDMRAVASLNAEQIQLMHDTEKGEVLVPVLVTDESGESPIECEMLWAWIPKKRPEQGAAA</sequence>
<name>A0A1W0D0C4_9NEIS</name>
<proteinExistence type="predicted"/>
<dbReference type="Proteomes" id="UP000192721">
    <property type="component" value="Unassembled WGS sequence"/>
</dbReference>
<accession>A0A1W0D0C4</accession>
<comment type="caution">
    <text evidence="1">The sequence shown here is derived from an EMBL/GenBank/DDBJ whole genome shotgun (WGS) entry which is preliminary data.</text>
</comment>
<gene>
    <name evidence="1" type="ORF">B0T45_04415</name>
</gene>
<protein>
    <submittedName>
        <fullName evidence="1">DUF4442 domain-containing protein</fullName>
    </submittedName>
</protein>
<dbReference type="RefSeq" id="WP_043641837.1">
    <property type="nucleotide sequence ID" value="NZ_MUKV01000003.1"/>
</dbReference>
<dbReference type="Gene3D" id="3.10.129.10">
    <property type="entry name" value="Hotdog Thioesterase"/>
    <property type="match status" value="1"/>
</dbReference>